<dbReference type="RefSeq" id="WP_185691563.1">
    <property type="nucleotide sequence ID" value="NZ_JACHVA010000038.1"/>
</dbReference>
<dbReference type="InterPro" id="IPR011992">
    <property type="entry name" value="EF-hand-dom_pair"/>
</dbReference>
<protein>
    <recommendedName>
        <fullName evidence="3">EF-hand domain-containing protein</fullName>
    </recommendedName>
</protein>
<comment type="caution">
    <text evidence="4">The sequence shown here is derived from an EMBL/GenBank/DDBJ whole genome shotgun (WGS) entry which is preliminary data.</text>
</comment>
<dbReference type="Proteomes" id="UP000525652">
    <property type="component" value="Unassembled WGS sequence"/>
</dbReference>
<evidence type="ECO:0000313" key="4">
    <source>
        <dbReference type="EMBL" id="MBC2600826.1"/>
    </source>
</evidence>
<feature type="domain" description="EF-hand" evidence="3">
    <location>
        <begin position="43"/>
        <end position="72"/>
    </location>
</feature>
<accession>A0A7X1AVN0</accession>
<dbReference type="AlphaFoldDB" id="A0A7X1AVN0"/>
<dbReference type="Gene3D" id="1.10.238.10">
    <property type="entry name" value="EF-hand"/>
    <property type="match status" value="1"/>
</dbReference>
<dbReference type="GO" id="GO:0005509">
    <property type="term" value="F:calcium ion binding"/>
    <property type="evidence" value="ECO:0007669"/>
    <property type="project" value="InterPro"/>
</dbReference>
<evidence type="ECO:0000313" key="5">
    <source>
        <dbReference type="Proteomes" id="UP000525652"/>
    </source>
</evidence>
<dbReference type="EMBL" id="JACHVA010000038">
    <property type="protein sequence ID" value="MBC2600826.1"/>
    <property type="molecule type" value="Genomic_DNA"/>
</dbReference>
<dbReference type="InterPro" id="IPR018247">
    <property type="entry name" value="EF_Hand_1_Ca_BS"/>
</dbReference>
<name>A0A7X1AVN0_9BACT</name>
<feature type="region of interest" description="Disordered" evidence="1">
    <location>
        <begin position="68"/>
        <end position="99"/>
    </location>
</feature>
<evidence type="ECO:0000256" key="1">
    <source>
        <dbReference type="SAM" id="MobiDB-lite"/>
    </source>
</evidence>
<feature type="region of interest" description="Disordered" evidence="1">
    <location>
        <begin position="20"/>
        <end position="46"/>
    </location>
</feature>
<sequence>MKSKLLLIPILSASLIGTLFAQQGPQPGGGPGQKGRSGPPSPEQMLEHFDANEDGVIDLEEIEVVFAEKQDRMQKRQEKRNTQGSADANSKGQKRDGSKMAVVIVEKFDSDGDGLLSAEELQKFLVKSHQKRMGGQNGPRGPQE</sequence>
<proteinExistence type="predicted"/>
<feature type="compositionally biased region" description="Gly residues" evidence="1">
    <location>
        <begin position="26"/>
        <end position="35"/>
    </location>
</feature>
<dbReference type="SMART" id="SM00054">
    <property type="entry name" value="EFh"/>
    <property type="match status" value="2"/>
</dbReference>
<dbReference type="Pfam" id="PF13202">
    <property type="entry name" value="EF-hand_5"/>
    <property type="match status" value="2"/>
</dbReference>
<organism evidence="4 5">
    <name type="scientific">Puniceicoccus vermicola</name>
    <dbReference type="NCBI Taxonomy" id="388746"/>
    <lineage>
        <taxon>Bacteria</taxon>
        <taxon>Pseudomonadati</taxon>
        <taxon>Verrucomicrobiota</taxon>
        <taxon>Opitutia</taxon>
        <taxon>Puniceicoccales</taxon>
        <taxon>Puniceicoccaceae</taxon>
        <taxon>Puniceicoccus</taxon>
    </lineage>
</organism>
<evidence type="ECO:0000259" key="3">
    <source>
        <dbReference type="PROSITE" id="PS50222"/>
    </source>
</evidence>
<reference evidence="4 5" key="1">
    <citation type="submission" date="2020-07" db="EMBL/GenBank/DDBJ databases">
        <authorList>
            <person name="Feng X."/>
        </authorList>
    </citation>
    <scope>NUCLEOTIDE SEQUENCE [LARGE SCALE GENOMIC DNA]</scope>
    <source>
        <strain evidence="4 5">JCM14086</strain>
    </source>
</reference>
<feature type="chain" id="PRO_5030609992" description="EF-hand domain-containing protein" evidence="2">
    <location>
        <begin position="22"/>
        <end position="144"/>
    </location>
</feature>
<feature type="domain" description="EF-hand" evidence="3">
    <location>
        <begin position="96"/>
        <end position="131"/>
    </location>
</feature>
<dbReference type="InterPro" id="IPR002048">
    <property type="entry name" value="EF_hand_dom"/>
</dbReference>
<gene>
    <name evidence="4" type="ORF">H5P30_03420</name>
</gene>
<keyword evidence="2" id="KW-0732">Signal</keyword>
<dbReference type="PROSITE" id="PS50222">
    <property type="entry name" value="EF_HAND_2"/>
    <property type="match status" value="2"/>
</dbReference>
<feature type="signal peptide" evidence="2">
    <location>
        <begin position="1"/>
        <end position="21"/>
    </location>
</feature>
<feature type="compositionally biased region" description="Basic and acidic residues" evidence="1">
    <location>
        <begin position="68"/>
        <end position="81"/>
    </location>
</feature>
<evidence type="ECO:0000256" key="2">
    <source>
        <dbReference type="SAM" id="SignalP"/>
    </source>
</evidence>
<keyword evidence="5" id="KW-1185">Reference proteome</keyword>
<dbReference type="SUPFAM" id="SSF47473">
    <property type="entry name" value="EF-hand"/>
    <property type="match status" value="1"/>
</dbReference>
<feature type="compositionally biased region" description="Polar residues" evidence="1">
    <location>
        <begin position="82"/>
        <end position="91"/>
    </location>
</feature>
<dbReference type="PROSITE" id="PS00018">
    <property type="entry name" value="EF_HAND_1"/>
    <property type="match status" value="2"/>
</dbReference>